<dbReference type="InterPro" id="IPR043519">
    <property type="entry name" value="NT_sf"/>
</dbReference>
<dbReference type="CDD" id="cd05403">
    <property type="entry name" value="NT_KNTase_like"/>
    <property type="match status" value="1"/>
</dbReference>
<evidence type="ECO:0000256" key="6">
    <source>
        <dbReference type="ARBA" id="ARBA00022840"/>
    </source>
</evidence>
<comment type="caution">
    <text evidence="9">The sequence shown here is derived from an EMBL/GenBank/DDBJ whole genome shotgun (WGS) entry which is preliminary data.</text>
</comment>
<evidence type="ECO:0000259" key="8">
    <source>
        <dbReference type="Pfam" id="PF18765"/>
    </source>
</evidence>
<evidence type="ECO:0000256" key="2">
    <source>
        <dbReference type="ARBA" id="ARBA00022679"/>
    </source>
</evidence>
<feature type="domain" description="Polymerase beta nucleotidyltransferase" evidence="8">
    <location>
        <begin position="10"/>
        <end position="87"/>
    </location>
</feature>
<dbReference type="PANTHER" id="PTHR33571">
    <property type="entry name" value="SSL8005 PROTEIN"/>
    <property type="match status" value="1"/>
</dbReference>
<evidence type="ECO:0000256" key="4">
    <source>
        <dbReference type="ARBA" id="ARBA00022723"/>
    </source>
</evidence>
<evidence type="ECO:0000313" key="9">
    <source>
        <dbReference type="EMBL" id="REA60432.1"/>
    </source>
</evidence>
<dbReference type="RefSeq" id="WP_115831747.1">
    <property type="nucleotide sequence ID" value="NZ_QNUL01000011.1"/>
</dbReference>
<reference evidence="9 10" key="1">
    <citation type="submission" date="2018-07" db="EMBL/GenBank/DDBJ databases">
        <title>Dyadobacter roseus sp. nov., isolated from rose rhizosphere soil.</title>
        <authorList>
            <person name="Chen L."/>
        </authorList>
    </citation>
    <scope>NUCLEOTIDE SEQUENCE [LARGE SCALE GENOMIC DNA]</scope>
    <source>
        <strain evidence="9 10">RS19</strain>
    </source>
</reference>
<keyword evidence="6" id="KW-0067">ATP-binding</keyword>
<dbReference type="GO" id="GO:0016779">
    <property type="term" value="F:nucleotidyltransferase activity"/>
    <property type="evidence" value="ECO:0007669"/>
    <property type="project" value="UniProtKB-KW"/>
</dbReference>
<dbReference type="InterPro" id="IPR052038">
    <property type="entry name" value="Type-VII_TA_antitoxin"/>
</dbReference>
<dbReference type="InterPro" id="IPR041633">
    <property type="entry name" value="Polbeta"/>
</dbReference>
<keyword evidence="4" id="KW-0479">Metal-binding</keyword>
<evidence type="ECO:0000256" key="7">
    <source>
        <dbReference type="ARBA" id="ARBA00022842"/>
    </source>
</evidence>
<dbReference type="OrthoDB" id="798692at2"/>
<protein>
    <submittedName>
        <fullName evidence="9">Nucleotidyltransferase</fullName>
    </submittedName>
</protein>
<evidence type="ECO:0000256" key="3">
    <source>
        <dbReference type="ARBA" id="ARBA00022695"/>
    </source>
</evidence>
<dbReference type="EMBL" id="QNUL01000011">
    <property type="protein sequence ID" value="REA60432.1"/>
    <property type="molecule type" value="Genomic_DNA"/>
</dbReference>
<keyword evidence="5" id="KW-0547">Nucleotide-binding</keyword>
<organism evidence="9 10">
    <name type="scientific">Dyadobacter luteus</name>
    <dbReference type="NCBI Taxonomy" id="2259619"/>
    <lineage>
        <taxon>Bacteria</taxon>
        <taxon>Pseudomonadati</taxon>
        <taxon>Bacteroidota</taxon>
        <taxon>Cytophagia</taxon>
        <taxon>Cytophagales</taxon>
        <taxon>Spirosomataceae</taxon>
        <taxon>Dyadobacter</taxon>
    </lineage>
</organism>
<comment type="cofactor">
    <cofactor evidence="1">
        <name>Mg(2+)</name>
        <dbReference type="ChEBI" id="CHEBI:18420"/>
    </cofactor>
</comment>
<dbReference type="GO" id="GO:0046872">
    <property type="term" value="F:metal ion binding"/>
    <property type="evidence" value="ECO:0007669"/>
    <property type="project" value="UniProtKB-KW"/>
</dbReference>
<sequence>MEKQQLYQSLKSHLLKNNVTRAAIFGSFARNEETDKSDIDVLIEVNNMTMFDILRLEDELQKICQRKIDLVEYKAVKSSIQKYVFSDLVELI</sequence>
<dbReference type="GO" id="GO:0005524">
    <property type="term" value="F:ATP binding"/>
    <property type="evidence" value="ECO:0007669"/>
    <property type="project" value="UniProtKB-KW"/>
</dbReference>
<evidence type="ECO:0000256" key="5">
    <source>
        <dbReference type="ARBA" id="ARBA00022741"/>
    </source>
</evidence>
<name>A0A3D8YA22_9BACT</name>
<keyword evidence="3" id="KW-0548">Nucleotidyltransferase</keyword>
<keyword evidence="7" id="KW-0460">Magnesium</keyword>
<proteinExistence type="predicted"/>
<dbReference type="SUPFAM" id="SSF81301">
    <property type="entry name" value="Nucleotidyltransferase"/>
    <property type="match status" value="1"/>
</dbReference>
<keyword evidence="2 9" id="KW-0808">Transferase</keyword>
<dbReference type="PANTHER" id="PTHR33571:SF19">
    <property type="entry name" value="PROTEIN ADENYLYLTRANSFERASE MJ0128-RELATED"/>
    <property type="match status" value="1"/>
</dbReference>
<evidence type="ECO:0000256" key="1">
    <source>
        <dbReference type="ARBA" id="ARBA00001946"/>
    </source>
</evidence>
<dbReference type="Gene3D" id="3.30.460.10">
    <property type="entry name" value="Beta Polymerase, domain 2"/>
    <property type="match status" value="1"/>
</dbReference>
<keyword evidence="10" id="KW-1185">Reference proteome</keyword>
<gene>
    <name evidence="9" type="ORF">DSL64_15085</name>
</gene>
<accession>A0A3D8YA22</accession>
<dbReference type="AlphaFoldDB" id="A0A3D8YA22"/>
<evidence type="ECO:0000313" key="10">
    <source>
        <dbReference type="Proteomes" id="UP000256373"/>
    </source>
</evidence>
<dbReference type="Proteomes" id="UP000256373">
    <property type="component" value="Unassembled WGS sequence"/>
</dbReference>
<dbReference type="Pfam" id="PF18765">
    <property type="entry name" value="Polbeta"/>
    <property type="match status" value="1"/>
</dbReference>